<dbReference type="RefSeq" id="WP_166467134.1">
    <property type="nucleotide sequence ID" value="NZ_CP050066.2"/>
</dbReference>
<proteinExistence type="predicted"/>
<evidence type="ECO:0000313" key="1">
    <source>
        <dbReference type="EMBL" id="QIP05913.1"/>
    </source>
</evidence>
<dbReference type="AlphaFoldDB" id="A0A6G9A118"/>
<sequence>MSVIEIEDTPRPRIYSRDVLSTCPECSGDLTVLRVIGGRTGCEYWAMRCDECGGIHLDILEPRLMVVDGDGPLPAV</sequence>
<evidence type="ECO:0008006" key="3">
    <source>
        <dbReference type="Google" id="ProtNLM"/>
    </source>
</evidence>
<accession>A0A6G9A118</accession>
<evidence type="ECO:0000313" key="2">
    <source>
        <dbReference type="Proteomes" id="UP000500895"/>
    </source>
</evidence>
<protein>
    <recommendedName>
        <fullName evidence="3">Transcription factor zinc-finger domain-containing protein</fullName>
    </recommendedName>
</protein>
<reference evidence="1 2" key="1">
    <citation type="journal article" date="2020" name="Int. J. Syst. Evol. Microbiol.">
        <title>Description and complete genome sequences of Bradyrhizobium symbiodeficiens sp. nov., a non-symbiotic bacterium associated with legumes native to Canada.</title>
        <authorList>
            <person name="Bromfield E.S.P."/>
            <person name="Cloutier S."/>
            <person name="Nguyen H.D.T."/>
        </authorList>
    </citation>
    <scope>NUCLEOTIDE SEQUENCE [LARGE SCALE GENOMIC DNA]</scope>
    <source>
        <strain evidence="1 2">101S1MB</strain>
    </source>
</reference>
<name>A0A6G9A118_9BRAD</name>
<dbReference type="EMBL" id="CP050066">
    <property type="protein sequence ID" value="QIP05913.1"/>
    <property type="molecule type" value="Genomic_DNA"/>
</dbReference>
<organism evidence="1 2">
    <name type="scientific">Bradyrhizobium symbiodeficiens</name>
    <dbReference type="NCBI Taxonomy" id="1404367"/>
    <lineage>
        <taxon>Bacteria</taxon>
        <taxon>Pseudomonadati</taxon>
        <taxon>Pseudomonadota</taxon>
        <taxon>Alphaproteobacteria</taxon>
        <taxon>Hyphomicrobiales</taxon>
        <taxon>Nitrobacteraceae</taxon>
        <taxon>Bradyrhizobium</taxon>
    </lineage>
</organism>
<dbReference type="Proteomes" id="UP000500895">
    <property type="component" value="Chromosome"/>
</dbReference>
<gene>
    <name evidence="1" type="ORF">HAV00_06510</name>
</gene>